<evidence type="ECO:0000313" key="2">
    <source>
        <dbReference type="Proteomes" id="UP000053958"/>
    </source>
</evidence>
<sequence length="209" mass="24222">MANVKEDPEHRARRLAVRALEKQIANLETIRFEPAQLQQLKIRTLPMSFRENGELDFKPCFFKPYPADLLDYYNFKPLDEIQVPPDQKPSWQAMAICDIPSVDRPHIQCDMIYNIDGDDRLLRGELLALIRIILGVLSATSLVDHLITPVLLFSYMGPQHGRILQGHFDGDNLVVRYSKLYDFRKKNNYVVKLFTQWLLCHPTGNTKAK</sequence>
<reference evidence="1 2" key="1">
    <citation type="submission" date="2015-04" db="EMBL/GenBank/DDBJ databases">
        <authorList>
            <person name="Heijne W.H."/>
            <person name="Fedorova N.D."/>
            <person name="Nierman W.C."/>
            <person name="Vollebregt A.W."/>
            <person name="Zhao Z."/>
            <person name="Wu L."/>
            <person name="Kumar M."/>
            <person name="Stam H."/>
            <person name="van den Berg M.A."/>
            <person name="Pel H.J."/>
        </authorList>
    </citation>
    <scope>NUCLEOTIDE SEQUENCE [LARGE SCALE GENOMIC DNA]</scope>
    <source>
        <strain evidence="1 2">CBS 393.64</strain>
    </source>
</reference>
<proteinExistence type="predicted"/>
<dbReference type="EMBL" id="LASV01000191">
    <property type="protein sequence ID" value="KKA21308.1"/>
    <property type="molecule type" value="Genomic_DNA"/>
</dbReference>
<protein>
    <submittedName>
        <fullName evidence="1">Uncharacterized protein</fullName>
    </submittedName>
</protein>
<comment type="caution">
    <text evidence="1">The sequence shown here is derived from an EMBL/GenBank/DDBJ whole genome shotgun (WGS) entry which is preliminary data.</text>
</comment>
<gene>
    <name evidence="1" type="ORF">T310_4684</name>
</gene>
<dbReference type="RefSeq" id="XP_013327920.1">
    <property type="nucleotide sequence ID" value="XM_013472466.1"/>
</dbReference>
<dbReference type="OrthoDB" id="4226581at2759"/>
<organism evidence="1 2">
    <name type="scientific">Rasamsonia emersonii (strain ATCC 16479 / CBS 393.64 / IMI 116815)</name>
    <dbReference type="NCBI Taxonomy" id="1408163"/>
    <lineage>
        <taxon>Eukaryota</taxon>
        <taxon>Fungi</taxon>
        <taxon>Dikarya</taxon>
        <taxon>Ascomycota</taxon>
        <taxon>Pezizomycotina</taxon>
        <taxon>Eurotiomycetes</taxon>
        <taxon>Eurotiomycetidae</taxon>
        <taxon>Eurotiales</taxon>
        <taxon>Trichocomaceae</taxon>
        <taxon>Rasamsonia</taxon>
    </lineage>
</organism>
<dbReference type="GeneID" id="25317031"/>
<dbReference type="Proteomes" id="UP000053958">
    <property type="component" value="Unassembled WGS sequence"/>
</dbReference>
<accession>A0A0F4YUL1</accession>
<name>A0A0F4YUL1_RASE3</name>
<evidence type="ECO:0000313" key="1">
    <source>
        <dbReference type="EMBL" id="KKA21308.1"/>
    </source>
</evidence>
<keyword evidence="2" id="KW-1185">Reference proteome</keyword>
<dbReference type="STRING" id="1408163.A0A0F4YUL1"/>
<dbReference type="AlphaFoldDB" id="A0A0F4YUL1"/>